<proteinExistence type="predicted"/>
<reference evidence="1 2" key="2">
    <citation type="submission" date="2018-10" db="EMBL/GenBank/DDBJ databases">
        <authorList>
            <consortium name="Pathogen Informatics"/>
        </authorList>
    </citation>
    <scope>NUCLEOTIDE SEQUENCE [LARGE SCALE GENOMIC DNA]</scope>
</reference>
<gene>
    <name evidence="1" type="ORF">EVEC_LOCUS4164</name>
</gene>
<dbReference type="Proteomes" id="UP000274131">
    <property type="component" value="Unassembled WGS sequence"/>
</dbReference>
<organism evidence="3">
    <name type="scientific">Enterobius vermicularis</name>
    <name type="common">Human pinworm</name>
    <dbReference type="NCBI Taxonomy" id="51028"/>
    <lineage>
        <taxon>Eukaryota</taxon>
        <taxon>Metazoa</taxon>
        <taxon>Ecdysozoa</taxon>
        <taxon>Nematoda</taxon>
        <taxon>Chromadorea</taxon>
        <taxon>Rhabditida</taxon>
        <taxon>Spirurina</taxon>
        <taxon>Oxyuridomorpha</taxon>
        <taxon>Oxyuroidea</taxon>
        <taxon>Oxyuridae</taxon>
        <taxon>Enterobius</taxon>
    </lineage>
</organism>
<dbReference type="STRING" id="51028.A0A0N4V345"/>
<evidence type="ECO:0000313" key="3">
    <source>
        <dbReference type="WBParaSite" id="EVEC_0000445601-mRNA-1"/>
    </source>
</evidence>
<evidence type="ECO:0000313" key="2">
    <source>
        <dbReference type="Proteomes" id="UP000274131"/>
    </source>
</evidence>
<dbReference type="EMBL" id="UXUI01007781">
    <property type="protein sequence ID" value="VDD89413.1"/>
    <property type="molecule type" value="Genomic_DNA"/>
</dbReference>
<accession>A0A0N4V345</accession>
<keyword evidence="2" id="KW-1185">Reference proteome</keyword>
<dbReference type="AlphaFoldDB" id="A0A0N4V345"/>
<protein>
    <submittedName>
        <fullName evidence="3">RPGR</fullName>
    </submittedName>
</protein>
<dbReference type="WBParaSite" id="EVEC_0000445601-mRNA-1">
    <property type="protein sequence ID" value="EVEC_0000445601-mRNA-1"/>
    <property type="gene ID" value="EVEC_0000445601"/>
</dbReference>
<reference evidence="3" key="1">
    <citation type="submission" date="2017-02" db="UniProtKB">
        <authorList>
            <consortium name="WormBaseParasite"/>
        </authorList>
    </citation>
    <scope>IDENTIFICATION</scope>
</reference>
<name>A0A0N4V345_ENTVE</name>
<evidence type="ECO:0000313" key="1">
    <source>
        <dbReference type="EMBL" id="VDD89413.1"/>
    </source>
</evidence>
<sequence>EIVEAEESIEVRLEKEEGIFSSEITIFESVAQTAVAVVVEKGEGKREDKEVVRVENIAEEEIFLDAVAGKEEGICSCDLTVAEVVLEKESITRRRESAKNIFAEIDFRNPAESFVTKVAAAKSSHEETKFTVGRRPYKTVSEDFPEERSVSCIFELRKRRTEKIGIGVVFNSEFPVEELELSEDICQEEFNEAVDMACSYTPLSKSSLVVSLTGEGKYLDLEFAMKEGIEFSEAFVVTELVRSVCVKNILGAVINRLYVPVGDEGRASPSCVLVDLDIEAGEELSKTDAVVDVFSTDFAEIEFVTGEAFDECLDVEVSMLSVEEEESVEVAGTVFCSEDGYKTVIGK</sequence>
<dbReference type="OrthoDB" id="5877439at2759"/>